<dbReference type="PANTHER" id="PTHR38781:SF1">
    <property type="entry name" value="ANTITOXIN DINJ-RELATED"/>
    <property type="match status" value="1"/>
</dbReference>
<organism evidence="3 4">
    <name type="scientific">Solobacterium moorei F0204</name>
    <dbReference type="NCBI Taxonomy" id="706433"/>
    <lineage>
        <taxon>Bacteria</taxon>
        <taxon>Bacillati</taxon>
        <taxon>Bacillota</taxon>
        <taxon>Erysipelotrichia</taxon>
        <taxon>Erysipelotrichales</taxon>
        <taxon>Erysipelotrichaceae</taxon>
        <taxon>Solobacterium</taxon>
    </lineage>
</organism>
<evidence type="ECO:0000313" key="3">
    <source>
        <dbReference type="EMBL" id="EFW23678.1"/>
    </source>
</evidence>
<name>E7MQG9_9FIRM</name>
<dbReference type="EMBL" id="AECQ01000036">
    <property type="protein sequence ID" value="EFW23678.1"/>
    <property type="molecule type" value="Genomic_DNA"/>
</dbReference>
<evidence type="ECO:0000313" key="4">
    <source>
        <dbReference type="Proteomes" id="UP000004097"/>
    </source>
</evidence>
<dbReference type="NCBIfam" id="TIGR02384">
    <property type="entry name" value="RelB_DinJ"/>
    <property type="match status" value="1"/>
</dbReference>
<dbReference type="InterPro" id="IPR013321">
    <property type="entry name" value="Arc_rbn_hlx_hlx"/>
</dbReference>
<sequence length="100" mass="11535">MNDMKNKENRTLRIDHDIKVQATKLFKSLGLDMRTATGIFYRQALQHHGLPFDAKIEKPNIETYAAMEYAIKRKELNGSFDSVEELMGALDDLIGLYCRK</sequence>
<dbReference type="eggNOG" id="COG3077">
    <property type="taxonomic scope" value="Bacteria"/>
</dbReference>
<gene>
    <name evidence="3" type="ORF">HMPREF9430_01805</name>
</gene>
<evidence type="ECO:0000256" key="1">
    <source>
        <dbReference type="ARBA" id="ARBA00010562"/>
    </source>
</evidence>
<proteinExistence type="inferred from homology"/>
<dbReference type="Proteomes" id="UP000004097">
    <property type="component" value="Unassembled WGS sequence"/>
</dbReference>
<reference evidence="3 4" key="1">
    <citation type="submission" date="2010-08" db="EMBL/GenBank/DDBJ databases">
        <authorList>
            <person name="Weinstock G."/>
            <person name="Sodergren E."/>
            <person name="Clifton S."/>
            <person name="Fulton L."/>
            <person name="Fulton B."/>
            <person name="Courtney L."/>
            <person name="Fronick C."/>
            <person name="Harrison M."/>
            <person name="Strong C."/>
            <person name="Farmer C."/>
            <person name="Delahaunty K."/>
            <person name="Markovic C."/>
            <person name="Hall O."/>
            <person name="Minx P."/>
            <person name="Tomlinson C."/>
            <person name="Mitreva M."/>
            <person name="Hou S."/>
            <person name="Chen J."/>
            <person name="Wollam A."/>
            <person name="Pepin K.H."/>
            <person name="Johnson M."/>
            <person name="Bhonagiri V."/>
            <person name="Zhang X."/>
            <person name="Suruliraj S."/>
            <person name="Warren W."/>
            <person name="Chinwalla A."/>
            <person name="Mardis E.R."/>
            <person name="Wilson R.K."/>
        </authorList>
    </citation>
    <scope>NUCLEOTIDE SEQUENCE [LARGE SCALE GENOMIC DNA]</scope>
    <source>
        <strain evidence="3 4">F0204</strain>
    </source>
</reference>
<dbReference type="STRING" id="706433.HMPREF9430_01805"/>
<dbReference type="AlphaFoldDB" id="E7MQG9"/>
<keyword evidence="2" id="KW-1277">Toxin-antitoxin system</keyword>
<dbReference type="HOGENOM" id="CLU_154558_5_3_9"/>
<dbReference type="Gene3D" id="1.10.1220.10">
    <property type="entry name" value="Met repressor-like"/>
    <property type="match status" value="1"/>
</dbReference>
<dbReference type="Pfam" id="PF04221">
    <property type="entry name" value="RelB"/>
    <property type="match status" value="1"/>
</dbReference>
<dbReference type="PANTHER" id="PTHR38781">
    <property type="entry name" value="ANTITOXIN DINJ-RELATED"/>
    <property type="match status" value="1"/>
</dbReference>
<dbReference type="GO" id="GO:0006355">
    <property type="term" value="P:regulation of DNA-templated transcription"/>
    <property type="evidence" value="ECO:0007669"/>
    <property type="project" value="InterPro"/>
</dbReference>
<dbReference type="GO" id="GO:0006351">
    <property type="term" value="P:DNA-templated transcription"/>
    <property type="evidence" value="ECO:0007669"/>
    <property type="project" value="TreeGrafter"/>
</dbReference>
<comment type="similarity">
    <text evidence="1">Belongs to the RelB/DinJ antitoxin family.</text>
</comment>
<keyword evidence="4" id="KW-1185">Reference proteome</keyword>
<accession>E7MQG9</accession>
<protein>
    <submittedName>
        <fullName evidence="3">Addiction module antitoxin, RelB/DinJ family</fullName>
    </submittedName>
</protein>
<evidence type="ECO:0000256" key="2">
    <source>
        <dbReference type="ARBA" id="ARBA00022649"/>
    </source>
</evidence>
<comment type="caution">
    <text evidence="3">The sequence shown here is derived from an EMBL/GenBank/DDBJ whole genome shotgun (WGS) entry which is preliminary data.</text>
</comment>
<dbReference type="InterPro" id="IPR007337">
    <property type="entry name" value="RelB/DinJ"/>
</dbReference>